<dbReference type="Pfam" id="PF18319">
    <property type="entry name" value="Zn_ribbon_PriA"/>
    <property type="match status" value="1"/>
</dbReference>
<keyword evidence="4 8" id="KW-0547">Nucleotide-binding</keyword>
<dbReference type="GO" id="GO:0043138">
    <property type="term" value="F:3'-5' DNA helicase activity"/>
    <property type="evidence" value="ECO:0007669"/>
    <property type="project" value="TreeGrafter"/>
</dbReference>
<dbReference type="AlphaFoldDB" id="A0A0F7JN67"/>
<accession>A0A0F7JN67</accession>
<dbReference type="InterPro" id="IPR005259">
    <property type="entry name" value="PriA"/>
</dbReference>
<reference evidence="12 13" key="1">
    <citation type="submission" date="2015-01" db="EMBL/GenBank/DDBJ databases">
        <title>Deinococcus soli/N5/whole genome sequencing.</title>
        <authorList>
            <person name="Kim M.K."/>
            <person name="Srinivasan S."/>
            <person name="Lee J.-J."/>
        </authorList>
    </citation>
    <scope>NUCLEOTIDE SEQUENCE [LARGE SCALE GENOMIC DNA]</scope>
    <source>
        <strain evidence="12 13">N5</strain>
    </source>
</reference>
<dbReference type="InterPro" id="IPR040498">
    <property type="entry name" value="PriA_CRR"/>
</dbReference>
<dbReference type="KEGG" id="dch:SY84_08825"/>
<keyword evidence="7 8" id="KW-0238">DNA-binding</keyword>
<evidence type="ECO:0000256" key="2">
    <source>
        <dbReference type="ARBA" id="ARBA00022705"/>
    </source>
</evidence>
<keyword evidence="3 8" id="KW-0479">Metal-binding</keyword>
<dbReference type="GO" id="GO:0006270">
    <property type="term" value="P:DNA replication initiation"/>
    <property type="evidence" value="ECO:0007669"/>
    <property type="project" value="TreeGrafter"/>
</dbReference>
<evidence type="ECO:0000256" key="7">
    <source>
        <dbReference type="ARBA" id="ARBA00023125"/>
    </source>
</evidence>
<dbReference type="GO" id="GO:0006310">
    <property type="term" value="P:DNA recombination"/>
    <property type="evidence" value="ECO:0007669"/>
    <property type="project" value="InterPro"/>
</dbReference>
<dbReference type="GO" id="GO:0006302">
    <property type="term" value="P:double-strand break repair"/>
    <property type="evidence" value="ECO:0007669"/>
    <property type="project" value="InterPro"/>
</dbReference>
<feature type="domain" description="Primosomal protein N C-terminal" evidence="10">
    <location>
        <begin position="745"/>
        <end position="834"/>
    </location>
</feature>
<keyword evidence="13" id="KW-1185">Reference proteome</keyword>
<dbReference type="PATRIC" id="fig|1309411.5.peg.1799"/>
<dbReference type="Gene3D" id="3.40.50.300">
    <property type="entry name" value="P-loop containing nucleotide triphosphate hydrolases"/>
    <property type="match status" value="1"/>
</dbReference>
<keyword evidence="6 8" id="KW-0067">ATP-binding</keyword>
<evidence type="ECO:0000256" key="4">
    <source>
        <dbReference type="ARBA" id="ARBA00022741"/>
    </source>
</evidence>
<dbReference type="GO" id="GO:0003677">
    <property type="term" value="F:DNA binding"/>
    <property type="evidence" value="ECO:0007669"/>
    <property type="project" value="UniProtKB-UniRule"/>
</dbReference>
<feature type="compositionally biased region" description="Pro residues" evidence="9">
    <location>
        <begin position="304"/>
        <end position="327"/>
    </location>
</feature>
<dbReference type="RefSeq" id="WP_046843707.1">
    <property type="nucleotide sequence ID" value="NZ_CP011389.1"/>
</dbReference>
<feature type="domain" description="PriA DNA helicase Cys-rich region (CRR)" evidence="11">
    <location>
        <begin position="566"/>
        <end position="592"/>
    </location>
</feature>
<feature type="binding site" evidence="8">
    <location>
        <position position="587"/>
    </location>
    <ligand>
        <name>Zn(2+)</name>
        <dbReference type="ChEBI" id="CHEBI:29105"/>
        <label>2</label>
    </ligand>
</feature>
<keyword evidence="2 8" id="KW-0235">DNA replication</keyword>
<keyword evidence="5 8" id="KW-0862">Zinc</keyword>
<feature type="region of interest" description="Disordered" evidence="9">
    <location>
        <begin position="300"/>
        <end position="327"/>
    </location>
</feature>
<dbReference type="NCBIfam" id="TIGR00595">
    <property type="entry name" value="priA"/>
    <property type="match status" value="1"/>
</dbReference>
<dbReference type="Pfam" id="PF18074">
    <property type="entry name" value="PriA_C"/>
    <property type="match status" value="1"/>
</dbReference>
<evidence type="ECO:0000256" key="1">
    <source>
        <dbReference type="ARBA" id="ARBA00022515"/>
    </source>
</evidence>
<feature type="binding site" evidence="8">
    <location>
        <position position="560"/>
    </location>
    <ligand>
        <name>Zn(2+)</name>
        <dbReference type="ChEBI" id="CHEBI:29105"/>
        <label>1</label>
    </ligand>
</feature>
<dbReference type="PANTHER" id="PTHR30580:SF0">
    <property type="entry name" value="PRIMOSOMAL PROTEIN N"/>
    <property type="match status" value="1"/>
</dbReference>
<protein>
    <recommendedName>
        <fullName evidence="8">Probable replication restart protein PriA</fullName>
    </recommendedName>
    <alternativeName>
        <fullName evidence="8">Putative ATP-dependent DNA helicase PriA</fullName>
    </alternativeName>
</protein>
<dbReference type="Proteomes" id="UP000034024">
    <property type="component" value="Chromosome"/>
</dbReference>
<dbReference type="GO" id="GO:0005524">
    <property type="term" value="F:ATP binding"/>
    <property type="evidence" value="ECO:0007669"/>
    <property type="project" value="UniProtKB-UniRule"/>
</dbReference>
<name>A0A0F7JN67_9DEIO</name>
<feature type="binding site" evidence="8">
    <location>
        <position position="557"/>
    </location>
    <ligand>
        <name>Zn(2+)</name>
        <dbReference type="ChEBI" id="CHEBI:29105"/>
        <label>1</label>
    </ligand>
</feature>
<feature type="binding site" evidence="8">
    <location>
        <position position="597"/>
    </location>
    <ligand>
        <name>Zn(2+)</name>
        <dbReference type="ChEBI" id="CHEBI:29105"/>
        <label>1</label>
    </ligand>
</feature>
<gene>
    <name evidence="8" type="primary">priA</name>
    <name evidence="12" type="ORF">SY84_08825</name>
</gene>
<organism evidence="12 13">
    <name type="scientific">Deinococcus soli</name>
    <name type="common">ex Cha et al. 2016</name>
    <dbReference type="NCBI Taxonomy" id="1309411"/>
    <lineage>
        <taxon>Bacteria</taxon>
        <taxon>Thermotogati</taxon>
        <taxon>Deinococcota</taxon>
        <taxon>Deinococci</taxon>
        <taxon>Deinococcales</taxon>
        <taxon>Deinococcaceae</taxon>
        <taxon>Deinococcus</taxon>
    </lineage>
</organism>
<dbReference type="InterPro" id="IPR041236">
    <property type="entry name" value="PriA_C"/>
</dbReference>
<evidence type="ECO:0000256" key="9">
    <source>
        <dbReference type="SAM" id="MobiDB-lite"/>
    </source>
</evidence>
<dbReference type="GO" id="GO:0008270">
    <property type="term" value="F:zinc ion binding"/>
    <property type="evidence" value="ECO:0007669"/>
    <property type="project" value="UniProtKB-UniRule"/>
</dbReference>
<feature type="binding site" evidence="8">
    <location>
        <position position="569"/>
    </location>
    <ligand>
        <name>Zn(2+)</name>
        <dbReference type="ChEBI" id="CHEBI:29105"/>
        <label>2</label>
    </ligand>
</feature>
<dbReference type="HAMAP" id="MF_00983">
    <property type="entry name" value="PriA"/>
    <property type="match status" value="1"/>
</dbReference>
<dbReference type="SUPFAM" id="SSF52540">
    <property type="entry name" value="P-loop containing nucleoside triphosphate hydrolases"/>
    <property type="match status" value="1"/>
</dbReference>
<comment type="cofactor">
    <cofactor evidence="8">
        <name>Zn(2+)</name>
        <dbReference type="ChEBI" id="CHEBI:29105"/>
    </cofactor>
    <text evidence="8">Binds 2 zinc ions per subunit.</text>
</comment>
<sequence>MTPPAPPLLDSWLVVVNLPIGPCGFAPPHGWTGAAPLGCRVLVPWRGALEVGLVVGNGDGRGVHRLREAVHVLDDPTSPWVTPATVSGVQGWAADARIPAGLIWGDLLGVGWQPEVTHMVRAVEGADLSVFARRPPTDRWTDAGAFPDALLDAIREQGLLEERFTPRPRMRGAVAARPLDEVPAGNRTATVLSAVTPAPAGLTAKQAQAAMWLAEHGPCDTLSAWAKGAGVSSGVVTAALNAGGAEYTLVDAPPPPAWAWLHEHGPVDTYAAWANSASADGVPLTPTQAGTLALRGWADTTLVPQPPPALPEPHPQPDPAGAPDPLPEAPVWRLHGGRARARFALLAPRVTRLLTQGRSVLILAPDHATLRRAWEGLSGLAAHAGTRAVQLTGTLSEPQRAHTWQLIRTGEARLVIGSGHALAAPLDDLALIIVLEEASDAHKLLSGSRAFLPDLATRIAAAHDAALALVGTTPAAESVPHPGAVLPPPRARVHVVDYANPPEQAELGPLSSVHLRLGDQGYPLSHDLARVLRQVQERGRQAALLAPRRGYSALLRCPGCDHTPQCRNCDVPLRFHREGRQLTCHQCGYHQPIPERCDQCGDPMWQARGPGTEWIAQEVQKLLPGFPVYRLDRDRQDDLTPLMRGESGVVIGTQLLLSHEPPPDLALIGVTLADTWLNVSDFRASERYHRLLRQLAEWHPTRAPMILVQTFQADHPALKVMVDGRDTLAYPAAEERARAALNYPPHARLAQIEISARDQHKAQAAAQDLADALHGAGATAHEVLGPAPSPVARVRGVYPYHLFLRARNDTRLGELLRILDTRTWKAKIRVDVNPRGGL</sequence>
<evidence type="ECO:0000313" key="13">
    <source>
        <dbReference type="Proteomes" id="UP000034024"/>
    </source>
</evidence>
<evidence type="ECO:0000259" key="11">
    <source>
        <dbReference type="Pfam" id="PF18319"/>
    </source>
</evidence>
<evidence type="ECO:0000256" key="6">
    <source>
        <dbReference type="ARBA" id="ARBA00022840"/>
    </source>
</evidence>
<comment type="subunit">
    <text evidence="8">Component of the replication restart primosome.</text>
</comment>
<evidence type="ECO:0000256" key="8">
    <source>
        <dbReference type="HAMAP-Rule" id="MF_00983"/>
    </source>
</evidence>
<evidence type="ECO:0000256" key="3">
    <source>
        <dbReference type="ARBA" id="ARBA00022723"/>
    </source>
</evidence>
<comment type="caution">
    <text evidence="8">As this protein does not have any detectable helicase domains, it probably does not have helicase activity.</text>
</comment>
<comment type="similarity">
    <text evidence="8">Belongs to the helicase family. PriA subfamily.</text>
</comment>
<dbReference type="GO" id="GO:0006269">
    <property type="term" value="P:DNA replication, synthesis of primer"/>
    <property type="evidence" value="ECO:0007669"/>
    <property type="project" value="UniProtKB-KW"/>
</dbReference>
<dbReference type="GO" id="GO:1990077">
    <property type="term" value="C:primosome complex"/>
    <property type="evidence" value="ECO:0007669"/>
    <property type="project" value="UniProtKB-UniRule"/>
</dbReference>
<proteinExistence type="inferred from homology"/>
<feature type="binding site" evidence="8">
    <location>
        <position position="584"/>
    </location>
    <ligand>
        <name>Zn(2+)</name>
        <dbReference type="ChEBI" id="CHEBI:29105"/>
        <label>2</label>
    </ligand>
</feature>
<evidence type="ECO:0000256" key="5">
    <source>
        <dbReference type="ARBA" id="ARBA00022833"/>
    </source>
</evidence>
<comment type="function">
    <text evidence="8">Initiates the restart of stalled replication forks, which reloads the replicative helicase on sites other than the origin of replication. Recognizes and binds to abandoned replication forks and remodels them to uncover a helicase loading site. Promotes assembly of the primosome at these replication forks.</text>
</comment>
<evidence type="ECO:0000259" key="10">
    <source>
        <dbReference type="Pfam" id="PF18074"/>
    </source>
</evidence>
<feature type="binding site" evidence="8">
    <location>
        <position position="600"/>
    </location>
    <ligand>
        <name>Zn(2+)</name>
        <dbReference type="ChEBI" id="CHEBI:29105"/>
        <label>1</label>
    </ligand>
</feature>
<dbReference type="PANTHER" id="PTHR30580">
    <property type="entry name" value="PRIMOSOMAL PROTEIN N"/>
    <property type="match status" value="1"/>
</dbReference>
<dbReference type="EMBL" id="CP011389">
    <property type="protein sequence ID" value="AKH17137.1"/>
    <property type="molecule type" value="Genomic_DNA"/>
</dbReference>
<dbReference type="InterPro" id="IPR027417">
    <property type="entry name" value="P-loop_NTPase"/>
</dbReference>
<feature type="binding site" evidence="8">
    <location>
        <position position="566"/>
    </location>
    <ligand>
        <name>Zn(2+)</name>
        <dbReference type="ChEBI" id="CHEBI:29105"/>
        <label>2</label>
    </ligand>
</feature>
<keyword evidence="1 8" id="KW-0639">Primosome</keyword>
<evidence type="ECO:0000313" key="12">
    <source>
        <dbReference type="EMBL" id="AKH17137.1"/>
    </source>
</evidence>